<dbReference type="Proteomes" id="UP001320706">
    <property type="component" value="Unassembled WGS sequence"/>
</dbReference>
<sequence>MTPPIRLPNVEKVAIIGAGPAGLAAANYLHRYLLAEKTFKRIDIFEQRARPGGIWDYKPWTKEKGILPVAKVPQTSPEGEVARAVWGRQRQRQGVGMVVDGGELDGEGEKEREREKERAEFLSPLYDRLETNIPRSLMGFSDLEWPASAQLFPKHEEVERYLEEYAEEVRHLIRFQTQVVDLRIAGRRGRQAQWRLKTRDIERGNEGREWEDMYDAVVVASGHFDVPYIPDIEGIEEWSQLYPGIISHSKFYSKPEQFEGQKVIVVGNGASGLDIANQIMTTCKKPLIQSQRGESYMAAGPSVDKLEKPEIVEYMPDNRSVRFADGSVETDIDSVLFCTGYFYSFPFLRGVEPPLIGDGTHVQNLYQHLFCRAHPTLALPALPQRIIPFPVSEAQGAVIARLWSGRLTLPSEAEMEAWEQNVYRETGGGRDFHLLNFPKDANYINALYEWSMSAPEAESKGKKPPYWGEKQRWMRERFPAIKKAFQERGEGRHGVRTLEELGFDYEEWRKEKVVEAKSLL</sequence>
<keyword evidence="1" id="KW-0503">Monooxygenase</keyword>
<dbReference type="EMBL" id="JAMKPW020000007">
    <property type="protein sequence ID" value="KAK8216847.1"/>
    <property type="molecule type" value="Genomic_DNA"/>
</dbReference>
<protein>
    <submittedName>
        <fullName evidence="1">Monooxygenase</fullName>
    </submittedName>
</protein>
<evidence type="ECO:0000313" key="2">
    <source>
        <dbReference type="Proteomes" id="UP001320706"/>
    </source>
</evidence>
<proteinExistence type="predicted"/>
<keyword evidence="2" id="KW-1185">Reference proteome</keyword>
<reference evidence="1" key="1">
    <citation type="submission" date="2024-02" db="EMBL/GenBank/DDBJ databases">
        <title>Metagenome Assembled Genome of Zalaria obscura JY119.</title>
        <authorList>
            <person name="Vighnesh L."/>
            <person name="Jagadeeshwari U."/>
            <person name="Venkata Ramana C."/>
            <person name="Sasikala C."/>
        </authorList>
    </citation>
    <scope>NUCLEOTIDE SEQUENCE</scope>
    <source>
        <strain evidence="1">JY119</strain>
    </source>
</reference>
<name>A0ACC3SLE2_9PEZI</name>
<organism evidence="1 2">
    <name type="scientific">Zalaria obscura</name>
    <dbReference type="NCBI Taxonomy" id="2024903"/>
    <lineage>
        <taxon>Eukaryota</taxon>
        <taxon>Fungi</taxon>
        <taxon>Dikarya</taxon>
        <taxon>Ascomycota</taxon>
        <taxon>Pezizomycotina</taxon>
        <taxon>Dothideomycetes</taxon>
        <taxon>Dothideomycetidae</taxon>
        <taxon>Dothideales</taxon>
        <taxon>Zalariaceae</taxon>
        <taxon>Zalaria</taxon>
    </lineage>
</organism>
<evidence type="ECO:0000313" key="1">
    <source>
        <dbReference type="EMBL" id="KAK8216847.1"/>
    </source>
</evidence>
<keyword evidence="1" id="KW-0560">Oxidoreductase</keyword>
<comment type="caution">
    <text evidence="1">The sequence shown here is derived from an EMBL/GenBank/DDBJ whole genome shotgun (WGS) entry which is preliminary data.</text>
</comment>
<gene>
    <name evidence="1" type="primary">FMO1</name>
    <name evidence="1" type="ORF">M8818_001810</name>
</gene>
<accession>A0ACC3SLE2</accession>